<dbReference type="OrthoDB" id="440553at2759"/>
<evidence type="ECO:0000256" key="2">
    <source>
        <dbReference type="ARBA" id="ARBA00022448"/>
    </source>
</evidence>
<evidence type="ECO:0000313" key="11">
    <source>
        <dbReference type="Proteomes" id="UP000807469"/>
    </source>
</evidence>
<dbReference type="InterPro" id="IPR020846">
    <property type="entry name" value="MFS_dom"/>
</dbReference>
<dbReference type="PROSITE" id="PS50850">
    <property type="entry name" value="MFS"/>
    <property type="match status" value="1"/>
</dbReference>
<feature type="transmembrane region" description="Helical" evidence="8">
    <location>
        <begin position="471"/>
        <end position="492"/>
    </location>
</feature>
<feature type="transmembrane region" description="Helical" evidence="8">
    <location>
        <begin position="274"/>
        <end position="296"/>
    </location>
</feature>
<name>A0A9P5Z3M8_9AGAR</name>
<evidence type="ECO:0000256" key="3">
    <source>
        <dbReference type="ARBA" id="ARBA00022692"/>
    </source>
</evidence>
<feature type="transmembrane region" description="Helical" evidence="8">
    <location>
        <begin position="406"/>
        <end position="426"/>
    </location>
</feature>
<dbReference type="GO" id="GO:0015137">
    <property type="term" value="F:citrate transmembrane transporter activity"/>
    <property type="evidence" value="ECO:0007669"/>
    <property type="project" value="UniProtKB-ARBA"/>
</dbReference>
<accession>A0A9P5Z3M8</accession>
<gene>
    <name evidence="10" type="ORF">BDN70DRAFT_879439</name>
</gene>
<evidence type="ECO:0000313" key="10">
    <source>
        <dbReference type="EMBL" id="KAF9478846.1"/>
    </source>
</evidence>
<dbReference type="InterPro" id="IPR001958">
    <property type="entry name" value="Tet-R_TetA/multi-R_MdtG-like"/>
</dbReference>
<dbReference type="PANTHER" id="PTHR23502">
    <property type="entry name" value="MAJOR FACILITATOR SUPERFAMILY"/>
    <property type="match status" value="1"/>
</dbReference>
<evidence type="ECO:0000256" key="7">
    <source>
        <dbReference type="SAM" id="MobiDB-lite"/>
    </source>
</evidence>
<feature type="region of interest" description="Disordered" evidence="7">
    <location>
        <begin position="1"/>
        <end position="30"/>
    </location>
</feature>
<feature type="domain" description="Major facilitator superfamily (MFS) profile" evidence="9">
    <location>
        <begin position="44"/>
        <end position="496"/>
    </location>
</feature>
<dbReference type="GO" id="GO:0005886">
    <property type="term" value="C:plasma membrane"/>
    <property type="evidence" value="ECO:0007669"/>
    <property type="project" value="TreeGrafter"/>
</dbReference>
<organism evidence="10 11">
    <name type="scientific">Pholiota conissans</name>
    <dbReference type="NCBI Taxonomy" id="109636"/>
    <lineage>
        <taxon>Eukaryota</taxon>
        <taxon>Fungi</taxon>
        <taxon>Dikarya</taxon>
        <taxon>Basidiomycota</taxon>
        <taxon>Agaricomycotina</taxon>
        <taxon>Agaricomycetes</taxon>
        <taxon>Agaricomycetidae</taxon>
        <taxon>Agaricales</taxon>
        <taxon>Agaricineae</taxon>
        <taxon>Strophariaceae</taxon>
        <taxon>Pholiota</taxon>
    </lineage>
</organism>
<feature type="transmembrane region" description="Helical" evidence="8">
    <location>
        <begin position="170"/>
        <end position="194"/>
    </location>
</feature>
<feature type="transmembrane region" description="Helical" evidence="8">
    <location>
        <begin position="316"/>
        <end position="339"/>
    </location>
</feature>
<dbReference type="InterPro" id="IPR036259">
    <property type="entry name" value="MFS_trans_sf"/>
</dbReference>
<reference evidence="10" key="1">
    <citation type="submission" date="2020-11" db="EMBL/GenBank/DDBJ databases">
        <authorList>
            <consortium name="DOE Joint Genome Institute"/>
            <person name="Ahrendt S."/>
            <person name="Riley R."/>
            <person name="Andreopoulos W."/>
            <person name="Labutti K."/>
            <person name="Pangilinan J."/>
            <person name="Ruiz-Duenas F.J."/>
            <person name="Barrasa J.M."/>
            <person name="Sanchez-Garcia M."/>
            <person name="Camarero S."/>
            <person name="Miyauchi S."/>
            <person name="Serrano A."/>
            <person name="Linde D."/>
            <person name="Babiker R."/>
            <person name="Drula E."/>
            <person name="Ayuso-Fernandez I."/>
            <person name="Pacheco R."/>
            <person name="Padilla G."/>
            <person name="Ferreira P."/>
            <person name="Barriuso J."/>
            <person name="Kellner H."/>
            <person name="Castanera R."/>
            <person name="Alfaro M."/>
            <person name="Ramirez L."/>
            <person name="Pisabarro A.G."/>
            <person name="Kuo A."/>
            <person name="Tritt A."/>
            <person name="Lipzen A."/>
            <person name="He G."/>
            <person name="Yan M."/>
            <person name="Ng V."/>
            <person name="Cullen D."/>
            <person name="Martin F."/>
            <person name="Rosso M.-N."/>
            <person name="Henrissat B."/>
            <person name="Hibbett D."/>
            <person name="Martinez A.T."/>
            <person name="Grigoriev I.V."/>
        </authorList>
    </citation>
    <scope>NUCLEOTIDE SEQUENCE</scope>
    <source>
        <strain evidence="10">CIRM-BRFM 674</strain>
    </source>
</reference>
<evidence type="ECO:0000256" key="1">
    <source>
        <dbReference type="ARBA" id="ARBA00004141"/>
    </source>
</evidence>
<feature type="compositionally biased region" description="Basic and acidic residues" evidence="7">
    <location>
        <begin position="520"/>
        <end position="536"/>
    </location>
</feature>
<feature type="transmembrane region" description="Helical" evidence="8">
    <location>
        <begin position="42"/>
        <end position="63"/>
    </location>
</feature>
<feature type="transmembrane region" description="Helical" evidence="8">
    <location>
        <begin position="381"/>
        <end position="400"/>
    </location>
</feature>
<evidence type="ECO:0000256" key="8">
    <source>
        <dbReference type="SAM" id="Phobius"/>
    </source>
</evidence>
<comment type="subcellular location">
    <subcellularLocation>
        <location evidence="1">Membrane</location>
        <topology evidence="1">Multi-pass membrane protein</topology>
    </subcellularLocation>
</comment>
<keyword evidence="4 8" id="KW-1133">Transmembrane helix</keyword>
<feature type="transmembrane region" description="Helical" evidence="8">
    <location>
        <begin position="447"/>
        <end position="465"/>
    </location>
</feature>
<proteinExistence type="predicted"/>
<dbReference type="Pfam" id="PF07690">
    <property type="entry name" value="MFS_1"/>
    <property type="match status" value="1"/>
</dbReference>
<feature type="transmembrane region" description="Helical" evidence="8">
    <location>
        <begin position="134"/>
        <end position="158"/>
    </location>
</feature>
<feature type="transmembrane region" description="Helical" evidence="8">
    <location>
        <begin position="200"/>
        <end position="219"/>
    </location>
</feature>
<dbReference type="GO" id="GO:0140115">
    <property type="term" value="P:export across plasma membrane"/>
    <property type="evidence" value="ECO:0007669"/>
    <property type="project" value="UniProtKB-ARBA"/>
</dbReference>
<dbReference type="InterPro" id="IPR011701">
    <property type="entry name" value="MFS"/>
</dbReference>
<dbReference type="FunFam" id="1.20.1250.20:FF:000172">
    <property type="entry name" value="MFS multidrug resistance transporter"/>
    <property type="match status" value="1"/>
</dbReference>
<evidence type="ECO:0000256" key="6">
    <source>
        <dbReference type="ARBA" id="ARBA00023180"/>
    </source>
</evidence>
<dbReference type="PRINTS" id="PR01035">
    <property type="entry name" value="TCRTETA"/>
</dbReference>
<evidence type="ECO:0000259" key="9">
    <source>
        <dbReference type="PROSITE" id="PS50850"/>
    </source>
</evidence>
<keyword evidence="2" id="KW-0813">Transport</keyword>
<keyword evidence="11" id="KW-1185">Reference proteome</keyword>
<keyword evidence="6" id="KW-0325">Glycoprotein</keyword>
<feature type="transmembrane region" description="Helical" evidence="8">
    <location>
        <begin position="79"/>
        <end position="98"/>
    </location>
</feature>
<feature type="compositionally biased region" description="Polar residues" evidence="7">
    <location>
        <begin position="11"/>
        <end position="28"/>
    </location>
</feature>
<dbReference type="FunFam" id="1.20.1720.10:FF:000009">
    <property type="entry name" value="MFS multidrug transporter"/>
    <property type="match status" value="1"/>
</dbReference>
<evidence type="ECO:0000256" key="5">
    <source>
        <dbReference type="ARBA" id="ARBA00023136"/>
    </source>
</evidence>
<sequence length="536" mass="58886">MSDEEKHASGSLDQPVSTMTSEVTTQSTRDVDESKFTKNEKWFIVIFTAFVGFFSPLTANIYFPAIPTLAKAFNKSTELINLTVTMYVVLQGFAPMFWGPVSDHIGRRPVSAACLLILSLSCVGLALVPISDFWLLMLLRCIQACGSASTIAIGAGVVGDISSRAERGGFFGIFSLGPTSGPAFGPVIGGALAGHFGWRAIFWFLCICASVCFTFIILFQPETLRPIVNAGRDTTFLIYKPVIPIIGRNKPHPLPAPTLVPTPKPQIARNPFRLFLNPDVSLMLAINGIMFTTFYGVLVPLSSLFVTTYPFLTQTTIGVCFMCIGAGTVFGSWSSGRILDMEYRTFRRRAERDFMRRGEGDEGFDIAKEENFPLEKARLRLMPYYICAIAALCAGYGWVIEKKVHIAVPLIMQFIAGWITMAVMNATSTLNIDLVPGQSSSVTACNNLVRCSLTAILVSVIQLIIDKIGIGWTYVLLSGFSLMSLPLVYIGVKIGPRCRVRRQLMRQAQSLQEQQAQAKPRVDLDSKEELEEGSAK</sequence>
<dbReference type="PANTHER" id="PTHR23502:SF51">
    <property type="entry name" value="QUINIDINE RESISTANCE PROTEIN 1-RELATED"/>
    <property type="match status" value="1"/>
</dbReference>
<dbReference type="Gene3D" id="1.20.1250.20">
    <property type="entry name" value="MFS general substrate transporter like domains"/>
    <property type="match status" value="1"/>
</dbReference>
<dbReference type="Proteomes" id="UP000807469">
    <property type="component" value="Unassembled WGS sequence"/>
</dbReference>
<dbReference type="AlphaFoldDB" id="A0A9P5Z3M8"/>
<keyword evidence="5 8" id="KW-0472">Membrane</keyword>
<feature type="region of interest" description="Disordered" evidence="7">
    <location>
        <begin position="511"/>
        <end position="536"/>
    </location>
</feature>
<dbReference type="SUPFAM" id="SSF103473">
    <property type="entry name" value="MFS general substrate transporter"/>
    <property type="match status" value="1"/>
</dbReference>
<comment type="caution">
    <text evidence="10">The sequence shown here is derived from an EMBL/GenBank/DDBJ whole genome shotgun (WGS) entry which is preliminary data.</text>
</comment>
<dbReference type="EMBL" id="MU155225">
    <property type="protein sequence ID" value="KAF9478846.1"/>
    <property type="molecule type" value="Genomic_DNA"/>
</dbReference>
<feature type="transmembrane region" description="Helical" evidence="8">
    <location>
        <begin position="110"/>
        <end position="128"/>
    </location>
</feature>
<evidence type="ECO:0000256" key="4">
    <source>
        <dbReference type="ARBA" id="ARBA00022989"/>
    </source>
</evidence>
<protein>
    <submittedName>
        <fullName evidence="10">MFS general substrate transporter</fullName>
    </submittedName>
</protein>
<keyword evidence="3 8" id="KW-0812">Transmembrane</keyword>